<dbReference type="EMBL" id="QKYT01000014">
    <property type="protein sequence ID" value="RIA98582.1"/>
    <property type="molecule type" value="Genomic_DNA"/>
</dbReference>
<sequence length="131" mass="15086">MVPFANNERANQTTQPSSYTPQYTGDQHQSISLPVESLNMIANNSYQTNPFEIFRFEIPGFKIIIIPTISSYVNLNNLDMQNQLQPDHHLTTNIFTDNSQTQFQHFQQKLNDYLSILIIFTTLGVLGQNFE</sequence>
<organism evidence="2 3">
    <name type="scientific">Glomus cerebriforme</name>
    <dbReference type="NCBI Taxonomy" id="658196"/>
    <lineage>
        <taxon>Eukaryota</taxon>
        <taxon>Fungi</taxon>
        <taxon>Fungi incertae sedis</taxon>
        <taxon>Mucoromycota</taxon>
        <taxon>Glomeromycotina</taxon>
        <taxon>Glomeromycetes</taxon>
        <taxon>Glomerales</taxon>
        <taxon>Glomeraceae</taxon>
        <taxon>Glomus</taxon>
    </lineage>
</organism>
<proteinExistence type="predicted"/>
<evidence type="ECO:0000313" key="3">
    <source>
        <dbReference type="Proteomes" id="UP000265703"/>
    </source>
</evidence>
<dbReference type="AlphaFoldDB" id="A0A397TKY8"/>
<feature type="compositionally biased region" description="Polar residues" evidence="1">
    <location>
        <begin position="8"/>
        <end position="26"/>
    </location>
</feature>
<keyword evidence="3" id="KW-1185">Reference proteome</keyword>
<evidence type="ECO:0000313" key="2">
    <source>
        <dbReference type="EMBL" id="RIA98582.1"/>
    </source>
</evidence>
<reference evidence="2 3" key="1">
    <citation type="submission" date="2018-06" db="EMBL/GenBank/DDBJ databases">
        <title>Comparative genomics reveals the genomic features of Rhizophagus irregularis, R. cerebriforme, R. diaphanum and Gigaspora rosea, and their symbiotic lifestyle signature.</title>
        <authorList>
            <person name="Morin E."/>
            <person name="San Clemente H."/>
            <person name="Chen E.C.H."/>
            <person name="De La Providencia I."/>
            <person name="Hainaut M."/>
            <person name="Kuo A."/>
            <person name="Kohler A."/>
            <person name="Murat C."/>
            <person name="Tang N."/>
            <person name="Roy S."/>
            <person name="Loubradou J."/>
            <person name="Henrissat B."/>
            <person name="Grigoriev I.V."/>
            <person name="Corradi N."/>
            <person name="Roux C."/>
            <person name="Martin F.M."/>
        </authorList>
    </citation>
    <scope>NUCLEOTIDE SEQUENCE [LARGE SCALE GENOMIC DNA]</scope>
    <source>
        <strain evidence="2 3">DAOM 227022</strain>
    </source>
</reference>
<dbReference type="Proteomes" id="UP000265703">
    <property type="component" value="Unassembled WGS sequence"/>
</dbReference>
<name>A0A397TKY8_9GLOM</name>
<protein>
    <submittedName>
        <fullName evidence="2">Uncharacterized protein</fullName>
    </submittedName>
</protein>
<feature type="region of interest" description="Disordered" evidence="1">
    <location>
        <begin position="1"/>
        <end position="26"/>
    </location>
</feature>
<accession>A0A397TKY8</accession>
<gene>
    <name evidence="2" type="ORF">C1645_812646</name>
</gene>
<comment type="caution">
    <text evidence="2">The sequence shown here is derived from an EMBL/GenBank/DDBJ whole genome shotgun (WGS) entry which is preliminary data.</text>
</comment>
<evidence type="ECO:0000256" key="1">
    <source>
        <dbReference type="SAM" id="MobiDB-lite"/>
    </source>
</evidence>